<evidence type="ECO:0000313" key="2">
    <source>
        <dbReference type="Proteomes" id="UP000008305"/>
    </source>
</evidence>
<keyword evidence="2" id="KW-1185">Reference proteome</keyword>
<dbReference type="Proteomes" id="UP000008305">
    <property type="component" value="Chromosome"/>
</dbReference>
<dbReference type="AlphaFoldDB" id="A0AA34WIH8"/>
<accession>A0AA34WIH8</accession>
<dbReference type="EMBL" id="CP002608">
    <property type="protein sequence ID" value="AEB42015.1"/>
    <property type="molecule type" value="Genomic_DNA"/>
</dbReference>
<dbReference type="KEGG" id="cpm:G5S_1102"/>
<sequence length="213" mass="24273">MPTIIEKKQFQSLACYWHPVLKKIVSSEELHAKWVNTLSFLENCGAKKISASEHPVEVKEAVLKHAAEEFRHAHYLKVQIPRVSSIPFPSYEKSSLLGGQIAKYYLHLLDLRISKVLKHTYGLSGQTLKNTAYILVTFAIELRASELYPLYHEILKASSSKVSVKSIILEEQGHLSMMAQELDILPYGEELLEYACIFEAELCMQLVKNLEKL</sequence>
<protein>
    <submittedName>
        <fullName evidence="1">Uncharacterized protein</fullName>
    </submittedName>
</protein>
<reference evidence="1 2" key="1">
    <citation type="journal article" date="2011" name="J. Bacteriol.">
        <title>Genome sequence of the obligate intracellular animal pathogen Chlamydia pecorum E58.</title>
        <authorList>
            <person name="Mojica S."/>
            <person name="Huot Creasy H."/>
            <person name="Daugherty S."/>
            <person name="Read T.D."/>
            <person name="Kim T."/>
            <person name="Kaltenboeck B."/>
            <person name="Bavoil P."/>
            <person name="Myers G.S."/>
        </authorList>
    </citation>
    <scope>NUCLEOTIDE SEQUENCE [LARGE SCALE GENOMIC DNA]</scope>
    <source>
        <strain evidence="1 2">E58</strain>
    </source>
</reference>
<dbReference type="InterPro" id="IPR009078">
    <property type="entry name" value="Ferritin-like_SF"/>
</dbReference>
<dbReference type="SUPFAM" id="SSF47240">
    <property type="entry name" value="Ferritin-like"/>
    <property type="match status" value="1"/>
</dbReference>
<evidence type="ECO:0000313" key="1">
    <source>
        <dbReference type="EMBL" id="AEB42015.1"/>
    </source>
</evidence>
<dbReference type="RefSeq" id="WP_013713093.1">
    <property type="nucleotide sequence ID" value="NC_015408.1"/>
</dbReference>
<proteinExistence type="predicted"/>
<gene>
    <name evidence="1" type="ordered locus">G5S_1102</name>
</gene>
<organism evidence="1 2">
    <name type="scientific">Chlamydia pecorum (strain ATCC VR-628 / DSM 29919 / E58)</name>
    <name type="common">Chlamydophila pecorum</name>
    <dbReference type="NCBI Taxonomy" id="331635"/>
    <lineage>
        <taxon>Bacteria</taxon>
        <taxon>Pseudomonadati</taxon>
        <taxon>Chlamydiota</taxon>
        <taxon>Chlamydiia</taxon>
        <taxon>Chlamydiales</taxon>
        <taxon>Chlamydiaceae</taxon>
        <taxon>Chlamydia/Chlamydophila group</taxon>
        <taxon>Chlamydia</taxon>
    </lineage>
</organism>
<name>A0AA34WIH8_CHLPE</name>